<dbReference type="Pfam" id="PF18962">
    <property type="entry name" value="Por_Secre_tail"/>
    <property type="match status" value="1"/>
</dbReference>
<keyword evidence="4" id="KW-1185">Reference proteome</keyword>
<evidence type="ECO:0000313" key="4">
    <source>
        <dbReference type="Proteomes" id="UP001500433"/>
    </source>
</evidence>
<sequence length="564" mass="61115">MKKLYILLFTFLISCLSFGQEIVWIEEFESDGNGTRYTTTPAEFNDGATDFFTRTDGSDIASSYTITSSEAGGFYFAAMDTDAEPPNADVCTLEFDDIDIAGFTNMTLVLDIAEDDDGTNEDWDNDSSFVVEIDYDNSGSFIELLRIEAKALRPDGSSNDFNKAPAVDTNADGFGDGTEITSDWTEFDLPIGTGTVADIRITFNNLNDGDEDIALDFIGIAEDLDLFPEINVTSPADFSEFPVGTNSVDITWTTENQQAGDRIDVVVNGNVNSDVTSPFTVDTSGGGDFDCQVRLMNGTDELDSNGVFFSILTTSTCFDLSGGGSELFEMVTVQTNTDLDEWTESSGTYSMNGFCGGGCEETVNTWLVFGPLDLSSASDLILAFDATESFGTTDLDIQYATDYTTCPSLATWNSIDIIVNAGSYEVDIFAETGAISNVFIGIQYLDDGVDGYSDWDLSNVALEAVGNCAILGSRPTSNCPPLSVEDNLIDGFEMYPNPTNLGYINISSRSNSKMDVSVYSILGKRIIGKTITNNKLDVSNLNTGVYIMKVEQDNAFVTKKLVIQ</sequence>
<dbReference type="PROSITE" id="PS51257">
    <property type="entry name" value="PROKAR_LIPOPROTEIN"/>
    <property type="match status" value="1"/>
</dbReference>
<dbReference type="NCBIfam" id="TIGR04183">
    <property type="entry name" value="Por_Secre_tail"/>
    <property type="match status" value="1"/>
</dbReference>
<evidence type="ECO:0000259" key="2">
    <source>
        <dbReference type="Pfam" id="PF18962"/>
    </source>
</evidence>
<organism evidence="3 4">
    <name type="scientific">Flaviramulus aquimarinus</name>
    <dbReference type="NCBI Taxonomy" id="1170456"/>
    <lineage>
        <taxon>Bacteria</taxon>
        <taxon>Pseudomonadati</taxon>
        <taxon>Bacteroidota</taxon>
        <taxon>Flavobacteriia</taxon>
        <taxon>Flavobacteriales</taxon>
        <taxon>Flavobacteriaceae</taxon>
        <taxon>Flaviramulus</taxon>
    </lineage>
</organism>
<keyword evidence="1" id="KW-0732">Signal</keyword>
<reference evidence="4" key="1">
    <citation type="journal article" date="2019" name="Int. J. Syst. Evol. Microbiol.">
        <title>The Global Catalogue of Microorganisms (GCM) 10K type strain sequencing project: providing services to taxonomists for standard genome sequencing and annotation.</title>
        <authorList>
            <consortium name="The Broad Institute Genomics Platform"/>
            <consortium name="The Broad Institute Genome Sequencing Center for Infectious Disease"/>
            <person name="Wu L."/>
            <person name="Ma J."/>
        </authorList>
    </citation>
    <scope>NUCLEOTIDE SEQUENCE [LARGE SCALE GENOMIC DNA]</scope>
    <source>
        <strain evidence="4">JCM 18274</strain>
    </source>
</reference>
<evidence type="ECO:0000313" key="3">
    <source>
        <dbReference type="EMBL" id="GAA4889007.1"/>
    </source>
</evidence>
<proteinExistence type="predicted"/>
<gene>
    <name evidence="3" type="ORF">GCM10023311_11240</name>
</gene>
<dbReference type="EMBL" id="BAABJH010000001">
    <property type="protein sequence ID" value="GAA4889007.1"/>
    <property type="molecule type" value="Genomic_DNA"/>
</dbReference>
<dbReference type="Proteomes" id="UP001500433">
    <property type="component" value="Unassembled WGS sequence"/>
</dbReference>
<name>A0ABP9EXL2_9FLAO</name>
<dbReference type="RefSeq" id="WP_345273059.1">
    <property type="nucleotide sequence ID" value="NZ_BAABJH010000001.1"/>
</dbReference>
<evidence type="ECO:0000256" key="1">
    <source>
        <dbReference type="ARBA" id="ARBA00022729"/>
    </source>
</evidence>
<feature type="domain" description="Secretion system C-terminal sorting" evidence="2">
    <location>
        <begin position="494"/>
        <end position="563"/>
    </location>
</feature>
<accession>A0ABP9EXL2</accession>
<dbReference type="InterPro" id="IPR026444">
    <property type="entry name" value="Secre_tail"/>
</dbReference>
<comment type="caution">
    <text evidence="3">The sequence shown here is derived from an EMBL/GenBank/DDBJ whole genome shotgun (WGS) entry which is preliminary data.</text>
</comment>
<protein>
    <recommendedName>
        <fullName evidence="2">Secretion system C-terminal sorting domain-containing protein</fullName>
    </recommendedName>
</protein>